<dbReference type="PANTHER" id="PTHR24007:SF7">
    <property type="entry name" value="BRCA1-ASSOCIATED PROTEIN"/>
    <property type="match status" value="1"/>
</dbReference>
<dbReference type="Proteomes" id="UP001244341">
    <property type="component" value="Chromosome 2b"/>
</dbReference>
<proteinExistence type="predicted"/>
<feature type="region of interest" description="Disordered" evidence="6">
    <location>
        <begin position="314"/>
        <end position="348"/>
    </location>
</feature>
<dbReference type="InterPro" id="IPR011422">
    <property type="entry name" value="BRAP2/ETP1_RRM"/>
</dbReference>
<evidence type="ECO:0000313" key="10">
    <source>
        <dbReference type="Proteomes" id="UP001244341"/>
    </source>
</evidence>
<evidence type="ECO:0000256" key="3">
    <source>
        <dbReference type="ARBA" id="ARBA00022833"/>
    </source>
</evidence>
<feature type="region of interest" description="Disordered" evidence="6">
    <location>
        <begin position="545"/>
        <end position="572"/>
    </location>
</feature>
<dbReference type="Pfam" id="PF02148">
    <property type="entry name" value="zf-UBP"/>
    <property type="match status" value="1"/>
</dbReference>
<evidence type="ECO:0000256" key="6">
    <source>
        <dbReference type="SAM" id="MobiDB-lite"/>
    </source>
</evidence>
<dbReference type="Pfam" id="PF07576">
    <property type="entry name" value="BRAP2"/>
    <property type="match status" value="1"/>
</dbReference>
<feature type="domain" description="RING-type" evidence="7">
    <location>
        <begin position="190"/>
        <end position="230"/>
    </location>
</feature>
<dbReference type="SMART" id="SM00184">
    <property type="entry name" value="RING"/>
    <property type="match status" value="1"/>
</dbReference>
<evidence type="ECO:0000259" key="8">
    <source>
        <dbReference type="PROSITE" id="PS50271"/>
    </source>
</evidence>
<keyword evidence="3" id="KW-0862">Zinc</keyword>
<dbReference type="EMBL" id="CP126209">
    <property type="protein sequence ID" value="WIA10155.1"/>
    <property type="molecule type" value="Genomic_DNA"/>
</dbReference>
<dbReference type="InterPro" id="IPR001841">
    <property type="entry name" value="Znf_RING"/>
</dbReference>
<evidence type="ECO:0000313" key="9">
    <source>
        <dbReference type="EMBL" id="WIA10155.1"/>
    </source>
</evidence>
<dbReference type="SMART" id="SM00290">
    <property type="entry name" value="ZnF_UBP"/>
    <property type="match status" value="1"/>
</dbReference>
<gene>
    <name evidence="9" type="ORF">OEZ85_010359</name>
</gene>
<keyword evidence="1" id="KW-0479">Metal-binding</keyword>
<dbReference type="InterPro" id="IPR013083">
    <property type="entry name" value="Znf_RING/FYVE/PHD"/>
</dbReference>
<keyword evidence="2 4" id="KW-0863">Zinc-finger</keyword>
<feature type="coiled-coil region" evidence="5">
    <location>
        <begin position="450"/>
        <end position="526"/>
    </location>
</feature>
<evidence type="ECO:0000256" key="1">
    <source>
        <dbReference type="ARBA" id="ARBA00022723"/>
    </source>
</evidence>
<dbReference type="CDD" id="cd16457">
    <property type="entry name" value="RING-H2_BRAP2"/>
    <property type="match status" value="1"/>
</dbReference>
<dbReference type="PANTHER" id="PTHR24007">
    <property type="entry name" value="BRCA1-ASSOCIATED PROTEIN"/>
    <property type="match status" value="1"/>
</dbReference>
<reference evidence="9 10" key="1">
    <citation type="submission" date="2023-05" db="EMBL/GenBank/DDBJ databases">
        <title>A 100% complete, gapless, phased diploid assembly of the Scenedesmus obliquus UTEX 3031 genome.</title>
        <authorList>
            <person name="Biondi T.C."/>
            <person name="Hanschen E.R."/>
            <person name="Kwon T."/>
            <person name="Eng W."/>
            <person name="Kruse C.P.S."/>
            <person name="Koehler S.I."/>
            <person name="Kunde Y."/>
            <person name="Gleasner C.D."/>
            <person name="You Mak K.T."/>
            <person name="Polle J."/>
            <person name="Hovde B.T."/>
            <person name="Starkenburg S.R."/>
        </authorList>
    </citation>
    <scope>NUCLEOTIDE SEQUENCE [LARGE SCALE GENOMIC DNA]</scope>
    <source>
        <strain evidence="9 10">DOE0152z</strain>
    </source>
</reference>
<sequence length="572" mass="61928">MFHIVIEPIKRQMSELLPSEDDNDYTEVFRESLDTECVEFSVGNPRVEHITGIVHLYKRNSTPYGSAAVAQAASTTPQSSAQAAAAADSFDGSTTVCCLAIPADMSVAHFCSFIGAYLSEVRAIQVLRREGVQPSVCMVLLSFAGQQQADSFHADFHGQPFSSLEPDILCRLVFVRSVEAPQGTTELPTCPVCLERLDEHISGIVTTVCNHRFHGECLKRWGDTSCPVCRYCMYSASTSTSRCSTCGTNANLWICLICGHVGCGRYKQGHASDHWKQSAHCYALELETQRVWDYAGDGYVHRLIQSKTDGKLVEVPSPAPACSHSSPGHHSHHQQQHSRHRNSSAARALDRAGSGCSGAAAGSGSGGGAEQGGGCGSSSCPVCVDEQAQMKEALVSSKLDAITLEYNYLLTTQLDSQRQYFEGLLSQQEAAARQQLASVQQKAEAEAAQRAAALATSKEAERRRQQMKRKLSELSSAAAKAAEEREFLRSLNETLLANQKEFGAKLTAAQAAAADKDAQLQDLQEQVRDLMVFIEAQKTIQSAGGELQDATLLPMPAKEASSSSGRRRSSRK</sequence>
<organism evidence="9 10">
    <name type="scientific">Tetradesmus obliquus</name>
    <name type="common">Green alga</name>
    <name type="synonym">Acutodesmus obliquus</name>
    <dbReference type="NCBI Taxonomy" id="3088"/>
    <lineage>
        <taxon>Eukaryota</taxon>
        <taxon>Viridiplantae</taxon>
        <taxon>Chlorophyta</taxon>
        <taxon>core chlorophytes</taxon>
        <taxon>Chlorophyceae</taxon>
        <taxon>CS clade</taxon>
        <taxon>Sphaeropleales</taxon>
        <taxon>Scenedesmaceae</taxon>
        <taxon>Tetradesmus</taxon>
    </lineage>
</organism>
<feature type="domain" description="UBP-type" evidence="8">
    <location>
        <begin position="224"/>
        <end position="319"/>
    </location>
</feature>
<evidence type="ECO:0000259" key="7">
    <source>
        <dbReference type="PROSITE" id="PS50089"/>
    </source>
</evidence>
<protein>
    <recommendedName>
        <fullName evidence="11">BRCA1-associated protein</fullName>
    </recommendedName>
</protein>
<evidence type="ECO:0000256" key="4">
    <source>
        <dbReference type="PROSITE-ProRule" id="PRU00502"/>
    </source>
</evidence>
<feature type="compositionally biased region" description="Basic residues" evidence="6">
    <location>
        <begin position="327"/>
        <end position="342"/>
    </location>
</feature>
<dbReference type="Pfam" id="PF13639">
    <property type="entry name" value="zf-RING_2"/>
    <property type="match status" value="1"/>
</dbReference>
<dbReference type="Gene3D" id="3.30.40.10">
    <property type="entry name" value="Zinc/RING finger domain, C3HC4 (zinc finger)"/>
    <property type="match status" value="2"/>
</dbReference>
<dbReference type="InterPro" id="IPR001607">
    <property type="entry name" value="Znf_UBP"/>
</dbReference>
<dbReference type="PROSITE" id="PS50089">
    <property type="entry name" value="ZF_RING_2"/>
    <property type="match status" value="1"/>
</dbReference>
<accession>A0ABY8TMC8</accession>
<dbReference type="SUPFAM" id="SSF57850">
    <property type="entry name" value="RING/U-box"/>
    <property type="match status" value="2"/>
</dbReference>
<dbReference type="PROSITE" id="PS50271">
    <property type="entry name" value="ZF_UBP"/>
    <property type="match status" value="1"/>
</dbReference>
<dbReference type="InterPro" id="IPR047243">
    <property type="entry name" value="RING-H2_BRAP2"/>
</dbReference>
<keyword evidence="5" id="KW-0175">Coiled coil</keyword>
<evidence type="ECO:0008006" key="11">
    <source>
        <dbReference type="Google" id="ProtNLM"/>
    </source>
</evidence>
<keyword evidence="10" id="KW-1185">Reference proteome</keyword>
<name>A0ABY8TMC8_TETOB</name>
<evidence type="ECO:0000256" key="5">
    <source>
        <dbReference type="SAM" id="Coils"/>
    </source>
</evidence>
<evidence type="ECO:0000256" key="2">
    <source>
        <dbReference type="ARBA" id="ARBA00022771"/>
    </source>
</evidence>